<sequence length="371" mass="42970">MCYLNTFYDYVGVVISTMLVFSCVYSCIESPKFMCHLNNCNTSKSTIMISMFPRAVSIVCMLSKLTVMYNDLSATIKYENNIKMYEMYHPRLDADKANFRIFVIVMASLCTIIVLPVNVLRIYLLYGQFRDGSMVLFFSIMYIQTASVCITELQFIAHCFGLYQKYRSINDDMAVLKSRTIVTNRYPAVLNPGKYNSIGDSSGFNDDFCQEIKECQLVNSIESLKMRHRFVSDSASDLNDTYNLQWGLSLFILLVMMLFDIYEVMITEFNMIEMNWILYVWLLQYSFRFCMIVLIIHVTTKQALKSKILITDISNRYLDKNTKEEIQLFLNQMCSSAIEFTACDFFTLNNHLITSAIAAATTYLVILLQFN</sequence>
<dbReference type="PANTHER" id="PTHR21143">
    <property type="entry name" value="INVERTEBRATE GUSTATORY RECEPTOR"/>
    <property type="match status" value="1"/>
</dbReference>
<evidence type="ECO:0000256" key="7">
    <source>
        <dbReference type="ARBA" id="ARBA00023224"/>
    </source>
</evidence>
<evidence type="ECO:0000313" key="9">
    <source>
        <dbReference type="EMBL" id="CAI6367882.1"/>
    </source>
</evidence>
<feature type="transmembrane region" description="Helical" evidence="8">
    <location>
        <begin position="101"/>
        <end position="123"/>
    </location>
</feature>
<dbReference type="GO" id="GO:0007635">
    <property type="term" value="P:chemosensory behavior"/>
    <property type="evidence" value="ECO:0007669"/>
    <property type="project" value="TreeGrafter"/>
</dbReference>
<organism evidence="9 10">
    <name type="scientific">Macrosiphum euphorbiae</name>
    <name type="common">potato aphid</name>
    <dbReference type="NCBI Taxonomy" id="13131"/>
    <lineage>
        <taxon>Eukaryota</taxon>
        <taxon>Metazoa</taxon>
        <taxon>Ecdysozoa</taxon>
        <taxon>Arthropoda</taxon>
        <taxon>Hexapoda</taxon>
        <taxon>Insecta</taxon>
        <taxon>Pterygota</taxon>
        <taxon>Neoptera</taxon>
        <taxon>Paraneoptera</taxon>
        <taxon>Hemiptera</taxon>
        <taxon>Sternorrhyncha</taxon>
        <taxon>Aphidomorpha</taxon>
        <taxon>Aphidoidea</taxon>
        <taxon>Aphididae</taxon>
        <taxon>Macrosiphini</taxon>
        <taxon>Macrosiphum</taxon>
    </lineage>
</organism>
<keyword evidence="10" id="KW-1185">Reference proteome</keyword>
<keyword evidence="4 8" id="KW-1133">Transmembrane helix</keyword>
<gene>
    <name evidence="9" type="ORF">MEUPH1_LOCUS22302</name>
</gene>
<dbReference type="EMBL" id="CARXXK010000005">
    <property type="protein sequence ID" value="CAI6367882.1"/>
    <property type="molecule type" value="Genomic_DNA"/>
</dbReference>
<evidence type="ECO:0000256" key="8">
    <source>
        <dbReference type="RuleBase" id="RU363108"/>
    </source>
</evidence>
<dbReference type="PANTHER" id="PTHR21143:SF133">
    <property type="entry name" value="GUSTATORY AND PHEROMONE RECEPTOR 32A-RELATED"/>
    <property type="match status" value="1"/>
</dbReference>
<name>A0AAV0XIL9_9HEMI</name>
<feature type="transmembrane region" description="Helical" evidence="8">
    <location>
        <begin position="135"/>
        <end position="157"/>
    </location>
</feature>
<proteinExistence type="inferred from homology"/>
<dbReference type="AlphaFoldDB" id="A0AAV0XIL9"/>
<keyword evidence="7 8" id="KW-0807">Transducer</keyword>
<dbReference type="GO" id="GO:0008049">
    <property type="term" value="P:male courtship behavior"/>
    <property type="evidence" value="ECO:0007669"/>
    <property type="project" value="TreeGrafter"/>
</dbReference>
<comment type="subcellular location">
    <subcellularLocation>
        <location evidence="1 8">Cell membrane</location>
        <topology evidence="1 8">Multi-pass membrane protein</topology>
    </subcellularLocation>
</comment>
<keyword evidence="3 8" id="KW-0812">Transmembrane</keyword>
<dbReference type="GO" id="GO:0043025">
    <property type="term" value="C:neuronal cell body"/>
    <property type="evidence" value="ECO:0007669"/>
    <property type="project" value="TreeGrafter"/>
</dbReference>
<comment type="function">
    <text evidence="8">Gustatory receptor which mediates acceptance or avoidance behavior, depending on its substrates.</text>
</comment>
<comment type="caution">
    <text evidence="8">Lacks conserved residue(s) required for the propagation of feature annotation.</text>
</comment>
<evidence type="ECO:0000256" key="3">
    <source>
        <dbReference type="ARBA" id="ARBA00022692"/>
    </source>
</evidence>
<evidence type="ECO:0000313" key="10">
    <source>
        <dbReference type="Proteomes" id="UP001160148"/>
    </source>
</evidence>
<accession>A0AAV0XIL9</accession>
<dbReference type="GO" id="GO:0030424">
    <property type="term" value="C:axon"/>
    <property type="evidence" value="ECO:0007669"/>
    <property type="project" value="TreeGrafter"/>
</dbReference>
<dbReference type="GO" id="GO:0050909">
    <property type="term" value="P:sensory perception of taste"/>
    <property type="evidence" value="ECO:0007669"/>
    <property type="project" value="InterPro"/>
</dbReference>
<evidence type="ECO:0000256" key="6">
    <source>
        <dbReference type="ARBA" id="ARBA00023170"/>
    </source>
</evidence>
<dbReference type="InterPro" id="IPR013604">
    <property type="entry name" value="7TM_chemorcpt"/>
</dbReference>
<comment type="similarity">
    <text evidence="8">Belongs to the insect chemoreceptor superfamily. Gustatory receptor (GR) family.</text>
</comment>
<keyword evidence="2 8" id="KW-1003">Cell membrane</keyword>
<evidence type="ECO:0000256" key="4">
    <source>
        <dbReference type="ARBA" id="ARBA00022989"/>
    </source>
</evidence>
<feature type="transmembrane region" description="Helical" evidence="8">
    <location>
        <begin position="244"/>
        <end position="264"/>
    </location>
</feature>
<evidence type="ECO:0000256" key="2">
    <source>
        <dbReference type="ARBA" id="ARBA00022475"/>
    </source>
</evidence>
<feature type="transmembrane region" description="Helical" evidence="8">
    <location>
        <begin position="6"/>
        <end position="28"/>
    </location>
</feature>
<protein>
    <recommendedName>
        <fullName evidence="8">Gustatory receptor</fullName>
    </recommendedName>
</protein>
<dbReference type="GO" id="GO:0007165">
    <property type="term" value="P:signal transduction"/>
    <property type="evidence" value="ECO:0007669"/>
    <property type="project" value="UniProtKB-KW"/>
</dbReference>
<evidence type="ECO:0000256" key="1">
    <source>
        <dbReference type="ARBA" id="ARBA00004651"/>
    </source>
</evidence>
<dbReference type="Pfam" id="PF08395">
    <property type="entry name" value="7tm_7"/>
    <property type="match status" value="1"/>
</dbReference>
<comment type="caution">
    <text evidence="9">The sequence shown here is derived from an EMBL/GenBank/DDBJ whole genome shotgun (WGS) entry which is preliminary data.</text>
</comment>
<dbReference type="Proteomes" id="UP001160148">
    <property type="component" value="Unassembled WGS sequence"/>
</dbReference>
<reference evidence="9 10" key="1">
    <citation type="submission" date="2023-01" db="EMBL/GenBank/DDBJ databases">
        <authorList>
            <person name="Whitehead M."/>
        </authorList>
    </citation>
    <scope>NUCLEOTIDE SEQUENCE [LARGE SCALE GENOMIC DNA]</scope>
</reference>
<feature type="transmembrane region" description="Helical" evidence="8">
    <location>
        <begin position="352"/>
        <end position="370"/>
    </location>
</feature>
<keyword evidence="5 8" id="KW-0472">Membrane</keyword>
<dbReference type="GO" id="GO:0005886">
    <property type="term" value="C:plasma membrane"/>
    <property type="evidence" value="ECO:0007669"/>
    <property type="project" value="UniProtKB-SubCell"/>
</dbReference>
<feature type="transmembrane region" description="Helical" evidence="8">
    <location>
        <begin position="276"/>
        <end position="298"/>
    </location>
</feature>
<dbReference type="GO" id="GO:0030425">
    <property type="term" value="C:dendrite"/>
    <property type="evidence" value="ECO:0007669"/>
    <property type="project" value="TreeGrafter"/>
</dbReference>
<evidence type="ECO:0000256" key="5">
    <source>
        <dbReference type="ARBA" id="ARBA00023136"/>
    </source>
</evidence>
<keyword evidence="6 8" id="KW-0675">Receptor</keyword>